<dbReference type="AlphaFoldDB" id="A0A2K9HJF4"/>
<evidence type="ECO:0000313" key="1">
    <source>
        <dbReference type="EMBL" id="AUI72670.1"/>
    </source>
</evidence>
<evidence type="ECO:0000313" key="2">
    <source>
        <dbReference type="Proteomes" id="UP000234653"/>
    </source>
</evidence>
<reference evidence="1 2" key="1">
    <citation type="submission" date="2016-12" db="EMBL/GenBank/DDBJ databases">
        <title>The whole genome sequencing and assembly of Lactobacillus alimentarius DSM 20249T strain.</title>
        <authorList>
            <person name="Lee Y.-J."/>
            <person name="Yi H."/>
            <person name="Bahn Y.-S."/>
            <person name="Kim J.F."/>
            <person name="Lee D.-W."/>
        </authorList>
    </citation>
    <scope>NUCLEOTIDE SEQUENCE [LARGE SCALE GENOMIC DNA]</scope>
    <source>
        <strain evidence="1 2">DSM 20249</strain>
    </source>
</reference>
<dbReference type="RefSeq" id="WP_057739111.1">
    <property type="nucleotide sequence ID" value="NZ_AZDQ01000036.1"/>
</dbReference>
<protein>
    <submittedName>
        <fullName evidence="1">Uncharacterized protein</fullName>
    </submittedName>
</protein>
<name>A0A2K9HJF4_9LACO</name>
<dbReference type="Proteomes" id="UP000234653">
    <property type="component" value="Chromosome"/>
</dbReference>
<accession>A0A2K9HJF4</accession>
<organism evidence="1 2">
    <name type="scientific">Companilactobacillus alimentarius DSM 20249</name>
    <dbReference type="NCBI Taxonomy" id="1423720"/>
    <lineage>
        <taxon>Bacteria</taxon>
        <taxon>Bacillati</taxon>
        <taxon>Bacillota</taxon>
        <taxon>Bacilli</taxon>
        <taxon>Lactobacillales</taxon>
        <taxon>Lactobacillaceae</taxon>
        <taxon>Companilactobacillus</taxon>
    </lineage>
</organism>
<sequence length="95" mass="10961">MFTYIQILDSNSHLFSGYADYRFHKGLLSLTISHGAEPAHHIEIAINQITDLLIDDFYGYERISFVYKGKKIFIINSGYGESNYFKNHIIQAVNI</sequence>
<keyword evidence="2" id="KW-1185">Reference proteome</keyword>
<dbReference type="OrthoDB" id="2303226at2"/>
<dbReference type="KEGG" id="lali:LA20249_10935"/>
<proteinExistence type="predicted"/>
<gene>
    <name evidence="1" type="ORF">LA20249_10935</name>
</gene>
<dbReference type="EMBL" id="CP018867">
    <property type="protein sequence ID" value="AUI72670.1"/>
    <property type="molecule type" value="Genomic_DNA"/>
</dbReference>